<dbReference type="Pfam" id="PF19279">
    <property type="entry name" value="YegS_C"/>
    <property type="match status" value="1"/>
</dbReference>
<dbReference type="EMBL" id="BMOE01000002">
    <property type="protein sequence ID" value="GGJ66383.1"/>
    <property type="molecule type" value="Genomic_DNA"/>
</dbReference>
<dbReference type="InterPro" id="IPR045540">
    <property type="entry name" value="YegS/DAGK_C"/>
</dbReference>
<dbReference type="GO" id="GO:0016301">
    <property type="term" value="F:kinase activity"/>
    <property type="evidence" value="ECO:0007669"/>
    <property type="project" value="UniProtKB-KW"/>
</dbReference>
<dbReference type="GO" id="GO:0005829">
    <property type="term" value="C:cytosol"/>
    <property type="evidence" value="ECO:0007669"/>
    <property type="project" value="TreeGrafter"/>
</dbReference>
<dbReference type="RefSeq" id="WP_188960996.1">
    <property type="nucleotide sequence ID" value="NZ_BMOE01000002.1"/>
</dbReference>
<evidence type="ECO:0000313" key="3">
    <source>
        <dbReference type="Proteomes" id="UP000635726"/>
    </source>
</evidence>
<protein>
    <submittedName>
        <fullName evidence="2">Diacylglycerol kinase</fullName>
    </submittedName>
</protein>
<keyword evidence="2" id="KW-0418">Kinase</keyword>
<dbReference type="Pfam" id="PF00781">
    <property type="entry name" value="DAGK_cat"/>
    <property type="match status" value="1"/>
</dbReference>
<evidence type="ECO:0000313" key="2">
    <source>
        <dbReference type="EMBL" id="GGJ66383.1"/>
    </source>
</evidence>
<accession>A0A917P877</accession>
<evidence type="ECO:0000259" key="1">
    <source>
        <dbReference type="PROSITE" id="PS50146"/>
    </source>
</evidence>
<dbReference type="GO" id="GO:0019242">
    <property type="term" value="P:methylglyoxal biosynthetic process"/>
    <property type="evidence" value="ECO:0007669"/>
    <property type="project" value="InterPro"/>
</dbReference>
<dbReference type="Proteomes" id="UP000635726">
    <property type="component" value="Unassembled WGS sequence"/>
</dbReference>
<name>A0A917P877_9DEIO</name>
<dbReference type="AlphaFoldDB" id="A0A917P877"/>
<reference evidence="2" key="2">
    <citation type="submission" date="2020-09" db="EMBL/GenBank/DDBJ databases">
        <authorList>
            <person name="Sun Q."/>
            <person name="Ohkuma M."/>
        </authorList>
    </citation>
    <scope>NUCLEOTIDE SEQUENCE</scope>
    <source>
        <strain evidence="2">JCM 14371</strain>
    </source>
</reference>
<feature type="domain" description="DAGKc" evidence="1">
    <location>
        <begin position="7"/>
        <end position="133"/>
    </location>
</feature>
<dbReference type="InterPro" id="IPR004363">
    <property type="entry name" value="Methylgl_synth"/>
</dbReference>
<proteinExistence type="predicted"/>
<organism evidence="2 3">
    <name type="scientific">Deinococcus aquiradiocola</name>
    <dbReference type="NCBI Taxonomy" id="393059"/>
    <lineage>
        <taxon>Bacteria</taxon>
        <taxon>Thermotogati</taxon>
        <taxon>Deinococcota</taxon>
        <taxon>Deinococci</taxon>
        <taxon>Deinococcales</taxon>
        <taxon>Deinococcaceae</taxon>
        <taxon>Deinococcus</taxon>
    </lineage>
</organism>
<keyword evidence="3" id="KW-1185">Reference proteome</keyword>
<dbReference type="Gene3D" id="2.60.200.40">
    <property type="match status" value="1"/>
</dbReference>
<dbReference type="GO" id="GO:0008929">
    <property type="term" value="F:methylglyoxal synthase activity"/>
    <property type="evidence" value="ECO:0007669"/>
    <property type="project" value="InterPro"/>
</dbReference>
<reference evidence="2" key="1">
    <citation type="journal article" date="2014" name="Int. J. Syst. Evol. Microbiol.">
        <title>Complete genome sequence of Corynebacterium casei LMG S-19264T (=DSM 44701T), isolated from a smear-ripened cheese.</title>
        <authorList>
            <consortium name="US DOE Joint Genome Institute (JGI-PGF)"/>
            <person name="Walter F."/>
            <person name="Albersmeier A."/>
            <person name="Kalinowski J."/>
            <person name="Ruckert C."/>
        </authorList>
    </citation>
    <scope>NUCLEOTIDE SEQUENCE</scope>
    <source>
        <strain evidence="2">JCM 14371</strain>
    </source>
</reference>
<dbReference type="PROSITE" id="PS50146">
    <property type="entry name" value="DAGK"/>
    <property type="match status" value="1"/>
</dbReference>
<dbReference type="InterPro" id="IPR001206">
    <property type="entry name" value="Diacylglycerol_kinase_cat_dom"/>
</dbReference>
<dbReference type="Gene3D" id="3.40.50.10330">
    <property type="entry name" value="Probable inorganic polyphosphate/atp-NAD kinase, domain 1"/>
    <property type="match status" value="1"/>
</dbReference>
<dbReference type="InterPro" id="IPR016064">
    <property type="entry name" value="NAD/diacylglycerol_kinase_sf"/>
</dbReference>
<dbReference type="PANTHER" id="PTHR30492:SF0">
    <property type="entry name" value="METHYLGLYOXAL SYNTHASE"/>
    <property type="match status" value="1"/>
</dbReference>
<comment type="caution">
    <text evidence="2">The sequence shown here is derived from an EMBL/GenBank/DDBJ whole genome shotgun (WGS) entry which is preliminary data.</text>
</comment>
<dbReference type="SUPFAM" id="SSF111331">
    <property type="entry name" value="NAD kinase/diacylglycerol kinase-like"/>
    <property type="match status" value="1"/>
</dbReference>
<sequence>MSPDTSSPFQSALIVFNPKSGQGDSGVEDFAQHLRDAGVRVEMRETTAEGTPDGYVQGLEGFDALVGAGGDGTVSSLAYAARSFGKPYLAYPAGTANLIAQNLDLPDTPRELADLFLSGRTLTLDLAELNIQDDTKGFAMLAGLGVDAAMIRDSEEAKGRFGVGAYLISALKQINPEQAEFTLTLDGETRTVEGMGVMVANFGLANFRVPITGDVSPADGKLTVIVLKGGNLASLLPTLIGSVRAKLNLGDPDLGSNLERYEACEVTVRASKPLPAQYDGETLDGEVQEFRAKVLPGAVRYITATTMTDLTT</sequence>
<keyword evidence="2" id="KW-0808">Transferase</keyword>
<dbReference type="PANTHER" id="PTHR30492">
    <property type="entry name" value="METHYLGLYOXAL SYNTHASE"/>
    <property type="match status" value="1"/>
</dbReference>
<dbReference type="InterPro" id="IPR017438">
    <property type="entry name" value="ATP-NAD_kinase_N"/>
</dbReference>
<gene>
    <name evidence="2" type="ORF">GCM10008939_08070</name>
</gene>